<accession>A8NHW7</accession>
<proteinExistence type="predicted"/>
<dbReference type="AlphaFoldDB" id="A8NHW7"/>
<dbReference type="Proteomes" id="UP000001861">
    <property type="component" value="Unassembled WGS sequence"/>
</dbReference>
<evidence type="ECO:0000259" key="2">
    <source>
        <dbReference type="SMART" id="SM00458"/>
    </source>
</evidence>
<dbReference type="RefSeq" id="XP_001833845.1">
    <property type="nucleotide sequence ID" value="XM_001833793.1"/>
</dbReference>
<dbReference type="KEGG" id="cci:CC1G_01522"/>
<dbReference type="OrthoDB" id="6770063at2759"/>
<protein>
    <recommendedName>
        <fullName evidence="2">Ricin B lectin domain-containing protein</fullName>
    </recommendedName>
</protein>
<feature type="signal peptide" evidence="1">
    <location>
        <begin position="1"/>
        <end position="20"/>
    </location>
</feature>
<comment type="caution">
    <text evidence="3">The sequence shown here is derived from an EMBL/GenBank/DDBJ whole genome shotgun (WGS) entry which is preliminary data.</text>
</comment>
<dbReference type="SUPFAM" id="SSF50370">
    <property type="entry name" value="Ricin B-like lectins"/>
    <property type="match status" value="1"/>
</dbReference>
<evidence type="ECO:0000313" key="3">
    <source>
        <dbReference type="EMBL" id="EAU87875.1"/>
    </source>
</evidence>
<dbReference type="OMA" id="HPNTAFN"/>
<feature type="chain" id="PRO_5002727301" description="Ricin B lectin domain-containing protein" evidence="1">
    <location>
        <begin position="21"/>
        <end position="174"/>
    </location>
</feature>
<dbReference type="PROSITE" id="PS50231">
    <property type="entry name" value="RICIN_B_LECTIN"/>
    <property type="match status" value="1"/>
</dbReference>
<gene>
    <name evidence="3" type="ORF">CC1G_01522</name>
</gene>
<organism evidence="3 4">
    <name type="scientific">Coprinopsis cinerea (strain Okayama-7 / 130 / ATCC MYA-4618 / FGSC 9003)</name>
    <name type="common">Inky cap fungus</name>
    <name type="synonym">Hormographiella aspergillata</name>
    <dbReference type="NCBI Taxonomy" id="240176"/>
    <lineage>
        <taxon>Eukaryota</taxon>
        <taxon>Fungi</taxon>
        <taxon>Dikarya</taxon>
        <taxon>Basidiomycota</taxon>
        <taxon>Agaricomycotina</taxon>
        <taxon>Agaricomycetes</taxon>
        <taxon>Agaricomycetidae</taxon>
        <taxon>Agaricales</taxon>
        <taxon>Agaricineae</taxon>
        <taxon>Psathyrellaceae</taxon>
        <taxon>Coprinopsis</taxon>
    </lineage>
</organism>
<evidence type="ECO:0000313" key="4">
    <source>
        <dbReference type="Proteomes" id="UP000001861"/>
    </source>
</evidence>
<dbReference type="Gene3D" id="2.80.10.50">
    <property type="match status" value="2"/>
</dbReference>
<evidence type="ECO:0000256" key="1">
    <source>
        <dbReference type="SAM" id="SignalP"/>
    </source>
</evidence>
<keyword evidence="4" id="KW-1185">Reference proteome</keyword>
<dbReference type="InterPro" id="IPR035992">
    <property type="entry name" value="Ricin_B-like_lectins"/>
</dbReference>
<dbReference type="VEuPathDB" id="FungiDB:CC1G_01522"/>
<dbReference type="CDD" id="cd00161">
    <property type="entry name" value="beta-trefoil_Ricin-like"/>
    <property type="match status" value="1"/>
</dbReference>
<dbReference type="InParanoid" id="A8NHW7"/>
<dbReference type="GeneID" id="6010348"/>
<dbReference type="InterPro" id="IPR000772">
    <property type="entry name" value="Ricin_B_lectin"/>
</dbReference>
<reference evidence="3 4" key="1">
    <citation type="journal article" date="2010" name="Proc. Natl. Acad. Sci. U.S.A.">
        <title>Insights into evolution of multicellular fungi from the assembled chromosomes of the mushroom Coprinopsis cinerea (Coprinus cinereus).</title>
        <authorList>
            <person name="Stajich J.E."/>
            <person name="Wilke S.K."/>
            <person name="Ahren D."/>
            <person name="Au C.H."/>
            <person name="Birren B.W."/>
            <person name="Borodovsky M."/>
            <person name="Burns C."/>
            <person name="Canback B."/>
            <person name="Casselton L.A."/>
            <person name="Cheng C.K."/>
            <person name="Deng J."/>
            <person name="Dietrich F.S."/>
            <person name="Fargo D.C."/>
            <person name="Farman M.L."/>
            <person name="Gathman A.C."/>
            <person name="Goldberg J."/>
            <person name="Guigo R."/>
            <person name="Hoegger P.J."/>
            <person name="Hooker J.B."/>
            <person name="Huggins A."/>
            <person name="James T.Y."/>
            <person name="Kamada T."/>
            <person name="Kilaru S."/>
            <person name="Kodira C."/>
            <person name="Kues U."/>
            <person name="Kupfer D."/>
            <person name="Kwan H.S."/>
            <person name="Lomsadze A."/>
            <person name="Li W."/>
            <person name="Lilly W.W."/>
            <person name="Ma L.J."/>
            <person name="Mackey A.J."/>
            <person name="Manning G."/>
            <person name="Martin F."/>
            <person name="Muraguchi H."/>
            <person name="Natvig D.O."/>
            <person name="Palmerini H."/>
            <person name="Ramesh M.A."/>
            <person name="Rehmeyer C.J."/>
            <person name="Roe B.A."/>
            <person name="Shenoy N."/>
            <person name="Stanke M."/>
            <person name="Ter-Hovhannisyan V."/>
            <person name="Tunlid A."/>
            <person name="Velagapudi R."/>
            <person name="Vision T.J."/>
            <person name="Zeng Q."/>
            <person name="Zolan M.E."/>
            <person name="Pukkila P.J."/>
        </authorList>
    </citation>
    <scope>NUCLEOTIDE SEQUENCE [LARGE SCALE GENOMIC DNA]</scope>
    <source>
        <strain evidence="4">Okayama-7 / 130 / ATCC MYA-4618 / FGSC 9003</strain>
    </source>
</reference>
<sequence length="174" mass="19399">MNLLAFLSTSLLLLPLHTLASQSAQVPIPGATQAENTYVSRIHPSAAVWKKCIDVRGGELELRTPIQVYDCNGTPAQAWVYDGRTLHGTLLRVSGTPYCLDAGDPPFTNGKKVHLWECIHGIPAQIWRYDYTGRWYLGDSGYCLDLTDGKLDNGNQLQIWECNDGPNQKWIIDL</sequence>
<feature type="domain" description="Ricin B lectin" evidence="2">
    <location>
        <begin position="36"/>
        <end position="173"/>
    </location>
</feature>
<dbReference type="EMBL" id="AACS02000010">
    <property type="protein sequence ID" value="EAU87875.1"/>
    <property type="molecule type" value="Genomic_DNA"/>
</dbReference>
<name>A8NHW7_COPC7</name>
<dbReference type="Pfam" id="PF00652">
    <property type="entry name" value="Ricin_B_lectin"/>
    <property type="match status" value="1"/>
</dbReference>
<dbReference type="SMART" id="SM00458">
    <property type="entry name" value="RICIN"/>
    <property type="match status" value="1"/>
</dbReference>
<keyword evidence="1" id="KW-0732">Signal</keyword>